<proteinExistence type="inferred from homology"/>
<evidence type="ECO:0000256" key="3">
    <source>
        <dbReference type="ARBA" id="ARBA00022946"/>
    </source>
</evidence>
<comment type="similarity">
    <text evidence="2">Belongs to the ATP12 family.</text>
</comment>
<gene>
    <name evidence="6" type="ORF">DFH94DRAFT_42238</name>
</gene>
<organism evidence="6 7">
    <name type="scientific">Russula ochroleuca</name>
    <dbReference type="NCBI Taxonomy" id="152965"/>
    <lineage>
        <taxon>Eukaryota</taxon>
        <taxon>Fungi</taxon>
        <taxon>Dikarya</taxon>
        <taxon>Basidiomycota</taxon>
        <taxon>Agaricomycotina</taxon>
        <taxon>Agaricomycetes</taxon>
        <taxon>Russulales</taxon>
        <taxon>Russulaceae</taxon>
        <taxon>Russula</taxon>
    </lineage>
</organism>
<sequence length="317" mass="35548">MLGRVVLQARTSTHSTRQVIRSFRRLASTTSPVCSTPATATNRAEATLTRFWKTVDLQERGDTLAITLDSRPLKTPAGKPLFLPRSKRLAATLIVTEWENQRNVLKSHALPMTSLAARAIDTMSQVTTRGDVRNALFNYLDTDTIWYGTPLPINHTRLTRCVSFHQGYPEPLVRLQNDHWDPLLTWARDTFDIELLTSDSLLLNAQPGATKRKLDEVLQGFDPWQMAGCVSFIVLSHGVLKFVLWTAMERMTFTTKSFIIALALVHGRITAERAALASQVEVASQIERWGEVEDSHDVDYHDVRRHIGSAACLLASS</sequence>
<evidence type="ECO:0000256" key="5">
    <source>
        <dbReference type="ARBA" id="ARBA00023186"/>
    </source>
</evidence>
<keyword evidence="5" id="KW-0143">Chaperone</keyword>
<comment type="caution">
    <text evidence="6">The sequence shown here is derived from an EMBL/GenBank/DDBJ whole genome shotgun (WGS) entry which is preliminary data.</text>
</comment>
<dbReference type="PANTHER" id="PTHR21013:SF10">
    <property type="entry name" value="ATP SYNTHASE MITOCHONDRIAL F1 COMPLEX ASSEMBLY FACTOR 2"/>
    <property type="match status" value="1"/>
</dbReference>
<dbReference type="Pfam" id="PF07542">
    <property type="entry name" value="ATP12"/>
    <property type="match status" value="1"/>
</dbReference>
<accession>A0A9P5MUN6</accession>
<dbReference type="PANTHER" id="PTHR21013">
    <property type="entry name" value="ATP SYNTHASE MITOCHONDRIAL F1 COMPLEX ASSEMBLY FACTOR 2/ATP12 PROTEIN, MITOCHONDRIAL PRECURSOR"/>
    <property type="match status" value="1"/>
</dbReference>
<dbReference type="SUPFAM" id="SSF160909">
    <property type="entry name" value="ATP12-like"/>
    <property type="match status" value="1"/>
</dbReference>
<evidence type="ECO:0000256" key="2">
    <source>
        <dbReference type="ARBA" id="ARBA00008231"/>
    </source>
</evidence>
<reference evidence="6" key="1">
    <citation type="submission" date="2019-10" db="EMBL/GenBank/DDBJ databases">
        <authorList>
            <consortium name="DOE Joint Genome Institute"/>
            <person name="Kuo A."/>
            <person name="Miyauchi S."/>
            <person name="Kiss E."/>
            <person name="Drula E."/>
            <person name="Kohler A."/>
            <person name="Sanchez-Garcia M."/>
            <person name="Andreopoulos B."/>
            <person name="Barry K.W."/>
            <person name="Bonito G."/>
            <person name="Buee M."/>
            <person name="Carver A."/>
            <person name="Chen C."/>
            <person name="Cichocki N."/>
            <person name="Clum A."/>
            <person name="Culley D."/>
            <person name="Crous P.W."/>
            <person name="Fauchery L."/>
            <person name="Girlanda M."/>
            <person name="Hayes R."/>
            <person name="Keri Z."/>
            <person name="LaButti K."/>
            <person name="Lipzen A."/>
            <person name="Lombard V."/>
            <person name="Magnuson J."/>
            <person name="Maillard F."/>
            <person name="Morin E."/>
            <person name="Murat C."/>
            <person name="Nolan M."/>
            <person name="Ohm R."/>
            <person name="Pangilinan J."/>
            <person name="Pereira M."/>
            <person name="Perotto S."/>
            <person name="Peter M."/>
            <person name="Riley R."/>
            <person name="Sitrit Y."/>
            <person name="Stielow B."/>
            <person name="Szollosi G."/>
            <person name="Zifcakova L."/>
            <person name="Stursova M."/>
            <person name="Spatafora J.W."/>
            <person name="Tedersoo L."/>
            <person name="Vaario L.-M."/>
            <person name="Yamada A."/>
            <person name="Yan M."/>
            <person name="Wang P."/>
            <person name="Xu J."/>
            <person name="Bruns T."/>
            <person name="Baldrian P."/>
            <person name="Vilgalys R."/>
            <person name="Henrissat B."/>
            <person name="Grigoriev I.V."/>
            <person name="Hibbett D."/>
            <person name="Nagy L.G."/>
            <person name="Martin F.M."/>
        </authorList>
    </citation>
    <scope>NUCLEOTIDE SEQUENCE</scope>
    <source>
        <strain evidence="6">Prilba</strain>
    </source>
</reference>
<dbReference type="AlphaFoldDB" id="A0A9P5MUN6"/>
<evidence type="ECO:0000256" key="1">
    <source>
        <dbReference type="ARBA" id="ARBA00004173"/>
    </source>
</evidence>
<comment type="subcellular location">
    <subcellularLocation>
        <location evidence="1">Mitochondrion</location>
    </subcellularLocation>
</comment>
<dbReference type="Gene3D" id="1.10.3580.10">
    <property type="entry name" value="ATP12 ATPase"/>
    <property type="match status" value="2"/>
</dbReference>
<dbReference type="Proteomes" id="UP000759537">
    <property type="component" value="Unassembled WGS sequence"/>
</dbReference>
<dbReference type="GO" id="GO:0005739">
    <property type="term" value="C:mitochondrion"/>
    <property type="evidence" value="ECO:0007669"/>
    <property type="project" value="UniProtKB-SubCell"/>
</dbReference>
<evidence type="ECO:0000256" key="4">
    <source>
        <dbReference type="ARBA" id="ARBA00023128"/>
    </source>
</evidence>
<keyword evidence="7" id="KW-1185">Reference proteome</keyword>
<keyword evidence="3" id="KW-0809">Transit peptide</keyword>
<dbReference type="InterPro" id="IPR011419">
    <property type="entry name" value="ATP12_ATP_synth-F1-assembly"/>
</dbReference>
<keyword evidence="4" id="KW-0496">Mitochondrion</keyword>
<evidence type="ECO:0000313" key="6">
    <source>
        <dbReference type="EMBL" id="KAF8479146.1"/>
    </source>
</evidence>
<protein>
    <recommendedName>
        <fullName evidence="8">ATP synthase mitochondrial F1 complex assembly factor 2</fullName>
    </recommendedName>
</protein>
<dbReference type="GO" id="GO:0033615">
    <property type="term" value="P:mitochondrial proton-transporting ATP synthase complex assembly"/>
    <property type="evidence" value="ECO:0007669"/>
    <property type="project" value="TreeGrafter"/>
</dbReference>
<evidence type="ECO:0000313" key="7">
    <source>
        <dbReference type="Proteomes" id="UP000759537"/>
    </source>
</evidence>
<dbReference type="InterPro" id="IPR042272">
    <property type="entry name" value="ATP12_ATP_synth-F1-assembly_N"/>
</dbReference>
<reference evidence="6" key="2">
    <citation type="journal article" date="2020" name="Nat. Commun.">
        <title>Large-scale genome sequencing of mycorrhizal fungi provides insights into the early evolution of symbiotic traits.</title>
        <authorList>
            <person name="Miyauchi S."/>
            <person name="Kiss E."/>
            <person name="Kuo A."/>
            <person name="Drula E."/>
            <person name="Kohler A."/>
            <person name="Sanchez-Garcia M."/>
            <person name="Morin E."/>
            <person name="Andreopoulos B."/>
            <person name="Barry K.W."/>
            <person name="Bonito G."/>
            <person name="Buee M."/>
            <person name="Carver A."/>
            <person name="Chen C."/>
            <person name="Cichocki N."/>
            <person name="Clum A."/>
            <person name="Culley D."/>
            <person name="Crous P.W."/>
            <person name="Fauchery L."/>
            <person name="Girlanda M."/>
            <person name="Hayes R.D."/>
            <person name="Keri Z."/>
            <person name="LaButti K."/>
            <person name="Lipzen A."/>
            <person name="Lombard V."/>
            <person name="Magnuson J."/>
            <person name="Maillard F."/>
            <person name="Murat C."/>
            <person name="Nolan M."/>
            <person name="Ohm R.A."/>
            <person name="Pangilinan J."/>
            <person name="Pereira M.F."/>
            <person name="Perotto S."/>
            <person name="Peter M."/>
            <person name="Pfister S."/>
            <person name="Riley R."/>
            <person name="Sitrit Y."/>
            <person name="Stielow J.B."/>
            <person name="Szollosi G."/>
            <person name="Zifcakova L."/>
            <person name="Stursova M."/>
            <person name="Spatafora J.W."/>
            <person name="Tedersoo L."/>
            <person name="Vaario L.M."/>
            <person name="Yamada A."/>
            <person name="Yan M."/>
            <person name="Wang P."/>
            <person name="Xu J."/>
            <person name="Bruns T."/>
            <person name="Baldrian P."/>
            <person name="Vilgalys R."/>
            <person name="Dunand C."/>
            <person name="Henrissat B."/>
            <person name="Grigoriev I.V."/>
            <person name="Hibbett D."/>
            <person name="Nagy L.G."/>
            <person name="Martin F.M."/>
        </authorList>
    </citation>
    <scope>NUCLEOTIDE SEQUENCE</scope>
    <source>
        <strain evidence="6">Prilba</strain>
    </source>
</reference>
<evidence type="ECO:0008006" key="8">
    <source>
        <dbReference type="Google" id="ProtNLM"/>
    </source>
</evidence>
<dbReference type="Gene3D" id="3.30.2180.10">
    <property type="entry name" value="ATP12-like"/>
    <property type="match status" value="1"/>
</dbReference>
<dbReference type="OrthoDB" id="5673at2759"/>
<name>A0A9P5MUN6_9AGAM</name>
<dbReference type="InterPro" id="IPR023335">
    <property type="entry name" value="ATP12_ortho_dom_sf"/>
</dbReference>
<dbReference type="EMBL" id="WHVB01000010">
    <property type="protein sequence ID" value="KAF8479146.1"/>
    <property type="molecule type" value="Genomic_DNA"/>
</dbReference>